<keyword evidence="2" id="KW-0805">Transcription regulation</keyword>
<dbReference type="Gene3D" id="3.30.730.10">
    <property type="entry name" value="AP2/ERF domain"/>
    <property type="match status" value="2"/>
</dbReference>
<keyword evidence="3" id="KW-0238">DNA-binding</keyword>
<reference evidence="8 9" key="1">
    <citation type="submission" date="2024-03" db="EMBL/GenBank/DDBJ databases">
        <title>Complete genome sequence of the green alga Chloropicon roscoffensis RCC1871.</title>
        <authorList>
            <person name="Lemieux C."/>
            <person name="Pombert J.-F."/>
            <person name="Otis C."/>
            <person name="Turmel M."/>
        </authorList>
    </citation>
    <scope>NUCLEOTIDE SEQUENCE [LARGE SCALE GENOMIC DNA]</scope>
    <source>
        <strain evidence="8 9">RCC1871</strain>
    </source>
</reference>
<feature type="region of interest" description="Disordered" evidence="6">
    <location>
        <begin position="283"/>
        <end position="307"/>
    </location>
</feature>
<dbReference type="GO" id="GO:0003677">
    <property type="term" value="F:DNA binding"/>
    <property type="evidence" value="ECO:0007669"/>
    <property type="project" value="UniProtKB-KW"/>
</dbReference>
<evidence type="ECO:0000256" key="2">
    <source>
        <dbReference type="ARBA" id="ARBA00023015"/>
    </source>
</evidence>
<dbReference type="InterPro" id="IPR016177">
    <property type="entry name" value="DNA-bd_dom_sf"/>
</dbReference>
<comment type="subcellular location">
    <subcellularLocation>
        <location evidence="1">Nucleus</location>
    </subcellularLocation>
</comment>
<evidence type="ECO:0000313" key="9">
    <source>
        <dbReference type="Proteomes" id="UP001472866"/>
    </source>
</evidence>
<evidence type="ECO:0000256" key="5">
    <source>
        <dbReference type="ARBA" id="ARBA00023242"/>
    </source>
</evidence>
<protein>
    <submittedName>
        <fullName evidence="8">AP2-like ethylene-responsive transcription factor</fullName>
    </submittedName>
</protein>
<proteinExistence type="predicted"/>
<dbReference type="GO" id="GO:0003700">
    <property type="term" value="F:DNA-binding transcription factor activity"/>
    <property type="evidence" value="ECO:0007669"/>
    <property type="project" value="InterPro"/>
</dbReference>
<evidence type="ECO:0000256" key="1">
    <source>
        <dbReference type="ARBA" id="ARBA00004123"/>
    </source>
</evidence>
<keyword evidence="5" id="KW-0539">Nucleus</keyword>
<dbReference type="SMART" id="SM00380">
    <property type="entry name" value="AP2"/>
    <property type="match status" value="2"/>
</dbReference>
<dbReference type="AlphaFoldDB" id="A0AAX4P6M6"/>
<evidence type="ECO:0000256" key="3">
    <source>
        <dbReference type="ARBA" id="ARBA00023125"/>
    </source>
</evidence>
<feature type="domain" description="AP2/ERF" evidence="7">
    <location>
        <begin position="87"/>
        <end position="143"/>
    </location>
</feature>
<dbReference type="GO" id="GO:0005634">
    <property type="term" value="C:nucleus"/>
    <property type="evidence" value="ECO:0007669"/>
    <property type="project" value="UniProtKB-SubCell"/>
</dbReference>
<feature type="domain" description="AP2/ERF" evidence="7">
    <location>
        <begin position="179"/>
        <end position="237"/>
    </location>
</feature>
<dbReference type="Pfam" id="PF00847">
    <property type="entry name" value="AP2"/>
    <property type="match status" value="2"/>
</dbReference>
<name>A0AAX4P6M6_9CHLO</name>
<dbReference type="CDD" id="cd00018">
    <property type="entry name" value="AP2"/>
    <property type="match status" value="1"/>
</dbReference>
<feature type="compositionally biased region" description="Acidic residues" evidence="6">
    <location>
        <begin position="291"/>
        <end position="307"/>
    </location>
</feature>
<gene>
    <name evidence="8" type="ORF">HKI87_04g29640</name>
</gene>
<feature type="compositionally biased region" description="Low complexity" evidence="6">
    <location>
        <begin position="49"/>
        <end position="67"/>
    </location>
</feature>
<organism evidence="8 9">
    <name type="scientific">Chloropicon roscoffensis</name>
    <dbReference type="NCBI Taxonomy" id="1461544"/>
    <lineage>
        <taxon>Eukaryota</taxon>
        <taxon>Viridiplantae</taxon>
        <taxon>Chlorophyta</taxon>
        <taxon>Chloropicophyceae</taxon>
        <taxon>Chloropicales</taxon>
        <taxon>Chloropicaceae</taxon>
        <taxon>Chloropicon</taxon>
    </lineage>
</organism>
<evidence type="ECO:0000256" key="6">
    <source>
        <dbReference type="SAM" id="MobiDB-lite"/>
    </source>
</evidence>
<dbReference type="InterPro" id="IPR001471">
    <property type="entry name" value="AP2/ERF_dom"/>
</dbReference>
<dbReference type="Proteomes" id="UP001472866">
    <property type="component" value="Chromosome 04"/>
</dbReference>
<evidence type="ECO:0000313" key="8">
    <source>
        <dbReference type="EMBL" id="WZN61429.1"/>
    </source>
</evidence>
<dbReference type="PROSITE" id="PS51032">
    <property type="entry name" value="AP2_ERF"/>
    <property type="match status" value="2"/>
</dbReference>
<keyword evidence="4" id="KW-0804">Transcription</keyword>
<feature type="region of interest" description="Disordered" evidence="6">
    <location>
        <begin position="24"/>
        <end position="80"/>
    </location>
</feature>
<feature type="compositionally biased region" description="Basic and acidic residues" evidence="6">
    <location>
        <begin position="68"/>
        <end position="80"/>
    </location>
</feature>
<sequence>MAKVFWKATMKEKSVVAPGVLTRKNSVENGSVEARPGDALPGGEKRAAECAMPRDAPAAAMDVAAPPADKKKGGKGLRDKPWKCSSAYKGVVQHKKTKRWEGHMWQNKRQIYLGSFAKEEEAARAYDKAAIFLRKPEEDLNFPLADYASEAETLRKMTKGQLLAQLRRASTGFSWGSTRFRGVSYRSRNGRFEARISGVVENKYTYLGTYDRPEDAAAAFDRAAIALRGRNAVTNYDIQNYEKEIEQLTNLTKLSRSYKSGEGGQVIKNERWREDVEKKLLYADFSRNPQEEGEAGEAAESESTDTE</sequence>
<evidence type="ECO:0000259" key="7">
    <source>
        <dbReference type="PROSITE" id="PS51032"/>
    </source>
</evidence>
<dbReference type="PANTHER" id="PTHR32467">
    <property type="entry name" value="AP2-LIKE ETHYLENE-RESPONSIVE TRANSCRIPTION FACTOR"/>
    <property type="match status" value="1"/>
</dbReference>
<dbReference type="SUPFAM" id="SSF54171">
    <property type="entry name" value="DNA-binding domain"/>
    <property type="match status" value="2"/>
</dbReference>
<keyword evidence="9" id="KW-1185">Reference proteome</keyword>
<dbReference type="EMBL" id="CP151504">
    <property type="protein sequence ID" value="WZN61429.1"/>
    <property type="molecule type" value="Genomic_DNA"/>
</dbReference>
<dbReference type="InterPro" id="IPR036955">
    <property type="entry name" value="AP2/ERF_dom_sf"/>
</dbReference>
<dbReference type="PANTHER" id="PTHR32467:SF90">
    <property type="entry name" value="AP2-LIKE ETHYLENE-RESPONSIVE TRANSCRIPTION FACTOR AIL1"/>
    <property type="match status" value="1"/>
</dbReference>
<accession>A0AAX4P6M6</accession>
<evidence type="ECO:0000256" key="4">
    <source>
        <dbReference type="ARBA" id="ARBA00023163"/>
    </source>
</evidence>